<comment type="caution">
    <text evidence="1">The sequence shown here is derived from an EMBL/GenBank/DDBJ whole genome shotgun (WGS) entry which is preliminary data.</text>
</comment>
<organism evidence="1 2">
    <name type="scientific">Alligator mississippiensis</name>
    <name type="common">American alligator</name>
    <dbReference type="NCBI Taxonomy" id="8496"/>
    <lineage>
        <taxon>Eukaryota</taxon>
        <taxon>Metazoa</taxon>
        <taxon>Chordata</taxon>
        <taxon>Craniata</taxon>
        <taxon>Vertebrata</taxon>
        <taxon>Euteleostomi</taxon>
        <taxon>Archelosauria</taxon>
        <taxon>Archosauria</taxon>
        <taxon>Crocodylia</taxon>
        <taxon>Alligatoridae</taxon>
        <taxon>Alligatorinae</taxon>
        <taxon>Alligator</taxon>
    </lineage>
</organism>
<dbReference type="Proteomes" id="UP000050525">
    <property type="component" value="Unassembled WGS sequence"/>
</dbReference>
<proteinExistence type="predicted"/>
<name>A0A151NJS5_ALLMI</name>
<dbReference type="AlphaFoldDB" id="A0A151NJS5"/>
<accession>A0A151NJS5</accession>
<evidence type="ECO:0000313" key="1">
    <source>
        <dbReference type="EMBL" id="KYO37041.1"/>
    </source>
</evidence>
<keyword evidence="2" id="KW-1185">Reference proteome</keyword>
<reference evidence="1 2" key="1">
    <citation type="journal article" date="2012" name="Genome Biol.">
        <title>Sequencing three crocodilian genomes to illuminate the evolution of archosaurs and amniotes.</title>
        <authorList>
            <person name="St John J.A."/>
            <person name="Braun E.L."/>
            <person name="Isberg S.R."/>
            <person name="Miles L.G."/>
            <person name="Chong A.Y."/>
            <person name="Gongora J."/>
            <person name="Dalzell P."/>
            <person name="Moran C."/>
            <person name="Bed'hom B."/>
            <person name="Abzhanov A."/>
            <person name="Burgess S.C."/>
            <person name="Cooksey A.M."/>
            <person name="Castoe T.A."/>
            <person name="Crawford N.G."/>
            <person name="Densmore L.D."/>
            <person name="Drew J.C."/>
            <person name="Edwards S.V."/>
            <person name="Faircloth B.C."/>
            <person name="Fujita M.K."/>
            <person name="Greenwold M.J."/>
            <person name="Hoffmann F.G."/>
            <person name="Howard J.M."/>
            <person name="Iguchi T."/>
            <person name="Janes D.E."/>
            <person name="Khan S.Y."/>
            <person name="Kohno S."/>
            <person name="de Koning A.J."/>
            <person name="Lance S.L."/>
            <person name="McCarthy F.M."/>
            <person name="McCormack J.E."/>
            <person name="Merchant M.E."/>
            <person name="Peterson D.G."/>
            <person name="Pollock D.D."/>
            <person name="Pourmand N."/>
            <person name="Raney B.J."/>
            <person name="Roessler K.A."/>
            <person name="Sanford J.R."/>
            <person name="Sawyer R.H."/>
            <person name="Schmidt C.J."/>
            <person name="Triplett E.W."/>
            <person name="Tuberville T.D."/>
            <person name="Venegas-Anaya M."/>
            <person name="Howard J.T."/>
            <person name="Jarvis E.D."/>
            <person name="Guillette L.J.Jr."/>
            <person name="Glenn T.C."/>
            <person name="Green R.E."/>
            <person name="Ray D.A."/>
        </authorList>
    </citation>
    <scope>NUCLEOTIDE SEQUENCE [LARGE SCALE GENOMIC DNA]</scope>
    <source>
        <strain evidence="1">KSC_2009_1</strain>
    </source>
</reference>
<sequence>MPRSLGAAFCKGHQCTKSTWPRHVRCPSLKLLPELPAPCCPPELQPGRATTPSYLGRHLATAARPRHCLRFLLDQENICISPSSASPASANQPF</sequence>
<dbReference type="EMBL" id="AKHW03002883">
    <property type="protein sequence ID" value="KYO37041.1"/>
    <property type="molecule type" value="Genomic_DNA"/>
</dbReference>
<protein>
    <submittedName>
        <fullName evidence="1">Uncharacterized protein</fullName>
    </submittedName>
</protein>
<evidence type="ECO:0000313" key="2">
    <source>
        <dbReference type="Proteomes" id="UP000050525"/>
    </source>
</evidence>
<gene>
    <name evidence="1" type="ORF">Y1Q_0005863</name>
</gene>